<dbReference type="EMBL" id="BAAALD010000077">
    <property type="protein sequence ID" value="GAA1109925.1"/>
    <property type="molecule type" value="Genomic_DNA"/>
</dbReference>
<reference evidence="4" key="1">
    <citation type="journal article" date="2019" name="Int. J. Syst. Evol. Microbiol.">
        <title>The Global Catalogue of Microorganisms (GCM) 10K type strain sequencing project: providing services to taxonomists for standard genome sequencing and annotation.</title>
        <authorList>
            <consortium name="The Broad Institute Genomics Platform"/>
            <consortium name="The Broad Institute Genome Sequencing Center for Infectious Disease"/>
            <person name="Wu L."/>
            <person name="Ma J."/>
        </authorList>
    </citation>
    <scope>NUCLEOTIDE SEQUENCE [LARGE SCALE GENOMIC DNA]</scope>
    <source>
        <strain evidence="4">JCM 13002</strain>
    </source>
</reference>
<evidence type="ECO:0008006" key="5">
    <source>
        <dbReference type="Google" id="ProtNLM"/>
    </source>
</evidence>
<name>A0ABP4EHW1_9ACTN</name>
<gene>
    <name evidence="3" type="ORF">GCM10009663_59390</name>
</gene>
<evidence type="ECO:0000313" key="3">
    <source>
        <dbReference type="EMBL" id="GAA1109925.1"/>
    </source>
</evidence>
<evidence type="ECO:0000256" key="1">
    <source>
        <dbReference type="SAM" id="MobiDB-lite"/>
    </source>
</evidence>
<feature type="transmembrane region" description="Helical" evidence="2">
    <location>
        <begin position="33"/>
        <end position="51"/>
    </location>
</feature>
<comment type="caution">
    <text evidence="3">The sequence shown here is derived from an EMBL/GenBank/DDBJ whole genome shotgun (WGS) entry which is preliminary data.</text>
</comment>
<proteinExistence type="predicted"/>
<feature type="transmembrane region" description="Helical" evidence="2">
    <location>
        <begin position="57"/>
        <end position="78"/>
    </location>
</feature>
<keyword evidence="2" id="KW-0812">Transmembrane</keyword>
<keyword evidence="2" id="KW-1133">Transmembrane helix</keyword>
<organism evidence="3 4">
    <name type="scientific">Kitasatospora arboriphila</name>
    <dbReference type="NCBI Taxonomy" id="258052"/>
    <lineage>
        <taxon>Bacteria</taxon>
        <taxon>Bacillati</taxon>
        <taxon>Actinomycetota</taxon>
        <taxon>Actinomycetes</taxon>
        <taxon>Kitasatosporales</taxon>
        <taxon>Streptomycetaceae</taxon>
        <taxon>Kitasatospora</taxon>
    </lineage>
</organism>
<evidence type="ECO:0000256" key="2">
    <source>
        <dbReference type="SAM" id="Phobius"/>
    </source>
</evidence>
<dbReference type="Proteomes" id="UP001499987">
    <property type="component" value="Unassembled WGS sequence"/>
</dbReference>
<dbReference type="RefSeq" id="WP_344626778.1">
    <property type="nucleotide sequence ID" value="NZ_BAAALD010000077.1"/>
</dbReference>
<keyword evidence="2" id="KW-0472">Membrane</keyword>
<sequence length="79" mass="7880">MTTSQNSQPTTTPEPTTPSTGQEPPFLTLHSTVVLLVAVAIGFVIGVLTALTSAPPAAAVIAGITSAGGSIPALRTLIR</sequence>
<feature type="region of interest" description="Disordered" evidence="1">
    <location>
        <begin position="1"/>
        <end position="24"/>
    </location>
</feature>
<keyword evidence="4" id="KW-1185">Reference proteome</keyword>
<evidence type="ECO:0000313" key="4">
    <source>
        <dbReference type="Proteomes" id="UP001499987"/>
    </source>
</evidence>
<accession>A0ABP4EHW1</accession>
<protein>
    <recommendedName>
        <fullName evidence="5">SpdD protein</fullName>
    </recommendedName>
</protein>